<protein>
    <submittedName>
        <fullName evidence="2">Uncharacterized protein</fullName>
    </submittedName>
</protein>
<reference evidence="2" key="1">
    <citation type="submission" date="2020-06" db="EMBL/GenBank/DDBJ databases">
        <title>WGS assembly of Ceratodon purpureus strain R40.</title>
        <authorList>
            <person name="Carey S.B."/>
            <person name="Jenkins J."/>
            <person name="Shu S."/>
            <person name="Lovell J.T."/>
            <person name="Sreedasyam A."/>
            <person name="Maumus F."/>
            <person name="Tiley G.P."/>
            <person name="Fernandez-Pozo N."/>
            <person name="Barry K."/>
            <person name="Chen C."/>
            <person name="Wang M."/>
            <person name="Lipzen A."/>
            <person name="Daum C."/>
            <person name="Saski C.A."/>
            <person name="Payton A.C."/>
            <person name="Mcbreen J.C."/>
            <person name="Conrad R.E."/>
            <person name="Kollar L.M."/>
            <person name="Olsson S."/>
            <person name="Huttunen S."/>
            <person name="Landis J.B."/>
            <person name="Wickett N.J."/>
            <person name="Johnson M.G."/>
            <person name="Rensing S.A."/>
            <person name="Grimwood J."/>
            <person name="Schmutz J."/>
            <person name="Mcdaniel S.F."/>
        </authorList>
    </citation>
    <scope>NUCLEOTIDE SEQUENCE</scope>
    <source>
        <strain evidence="2">R40</strain>
    </source>
</reference>
<dbReference type="AlphaFoldDB" id="A0A8T0HTW3"/>
<comment type="caution">
    <text evidence="2">The sequence shown here is derived from an EMBL/GenBank/DDBJ whole genome shotgun (WGS) entry which is preliminary data.</text>
</comment>
<gene>
    <name evidence="2" type="ORF">KC19_VG260000</name>
</gene>
<feature type="region of interest" description="Disordered" evidence="1">
    <location>
        <begin position="1"/>
        <end position="56"/>
    </location>
</feature>
<keyword evidence="3" id="KW-1185">Reference proteome</keyword>
<sequence>MSTSGSTIGPIETSAIMSTKEETPNEELVHPTLSGSEMSMLKSDKMRRSNANSSNSAMNATDRLAFVRLHRSTYCGSRSRDALPRFCC</sequence>
<dbReference type="EMBL" id="CM026426">
    <property type="protein sequence ID" value="KAG0574404.1"/>
    <property type="molecule type" value="Genomic_DNA"/>
</dbReference>
<dbReference type="Proteomes" id="UP000822688">
    <property type="component" value="Chromosome V"/>
</dbReference>
<evidence type="ECO:0000313" key="2">
    <source>
        <dbReference type="EMBL" id="KAG0574404.1"/>
    </source>
</evidence>
<organism evidence="2 3">
    <name type="scientific">Ceratodon purpureus</name>
    <name type="common">Fire moss</name>
    <name type="synonym">Dicranum purpureum</name>
    <dbReference type="NCBI Taxonomy" id="3225"/>
    <lineage>
        <taxon>Eukaryota</taxon>
        <taxon>Viridiplantae</taxon>
        <taxon>Streptophyta</taxon>
        <taxon>Embryophyta</taxon>
        <taxon>Bryophyta</taxon>
        <taxon>Bryophytina</taxon>
        <taxon>Bryopsida</taxon>
        <taxon>Dicranidae</taxon>
        <taxon>Pseudoditrichales</taxon>
        <taxon>Ditrichaceae</taxon>
        <taxon>Ceratodon</taxon>
    </lineage>
</organism>
<name>A0A8T0HTW3_CERPU</name>
<proteinExistence type="predicted"/>
<evidence type="ECO:0000256" key="1">
    <source>
        <dbReference type="SAM" id="MobiDB-lite"/>
    </source>
</evidence>
<evidence type="ECO:0000313" key="3">
    <source>
        <dbReference type="Proteomes" id="UP000822688"/>
    </source>
</evidence>
<accession>A0A8T0HTW3</accession>
<feature type="compositionally biased region" description="Basic and acidic residues" evidence="1">
    <location>
        <begin position="19"/>
        <end position="29"/>
    </location>
</feature>